<proteinExistence type="predicted"/>
<sequence>MLALAFWAGSGWLIGWWGMRAIDYIFCRFGWLAANYRGEMIPLGYGLVFSMALLVYIIICATVAQNGSNGQELLLACGLSLVVSLAGWLDDRIGRYDVKGIRGHFRALWCERRITTGAAKAGMIMSCSLGISFLSASSFGERVVNAFLLALAANFINLLDVRPGRALKGFWLIMLLCLAAGTVPESVLPLFAYTLMISFAVAPYDFSGRAMLGDTGANLLGFLGGIFCVYAWSLSVKCIVVTLLLGLHFYAEGASLTVAIEKNRILRCLDQWGRVR</sequence>
<accession>A0ABX8YDF6</accession>
<evidence type="ECO:0000313" key="3">
    <source>
        <dbReference type="Proteomes" id="UP000826616"/>
    </source>
</evidence>
<reference evidence="2 3" key="1">
    <citation type="submission" date="2021-08" db="EMBL/GenBank/DDBJ databases">
        <title>Complete genome sequence of the strain Aneurinibacillus thermoaerophilus CCM 8960.</title>
        <authorList>
            <person name="Musilova J."/>
            <person name="Kourilova X."/>
            <person name="Pernicova I."/>
            <person name="Bezdicek M."/>
            <person name="Lengerova M."/>
            <person name="Obruca S."/>
            <person name="Sedlar K."/>
        </authorList>
    </citation>
    <scope>NUCLEOTIDE SEQUENCE [LARGE SCALE GENOMIC DNA]</scope>
    <source>
        <strain evidence="2 3">CCM 8960</strain>
    </source>
</reference>
<evidence type="ECO:0000313" key="2">
    <source>
        <dbReference type="EMBL" id="QYY43741.1"/>
    </source>
</evidence>
<dbReference type="GeneID" id="97140894"/>
<dbReference type="RefSeq" id="WP_220559707.1">
    <property type="nucleotide sequence ID" value="NZ_CP080764.1"/>
</dbReference>
<name>A0ABX8YDF6_ANETH</name>
<keyword evidence="1" id="KW-0472">Membrane</keyword>
<dbReference type="EMBL" id="CP080764">
    <property type="protein sequence ID" value="QYY43741.1"/>
    <property type="molecule type" value="Genomic_DNA"/>
</dbReference>
<organism evidence="2 3">
    <name type="scientific">Aneurinibacillus thermoaerophilus</name>
    <dbReference type="NCBI Taxonomy" id="143495"/>
    <lineage>
        <taxon>Bacteria</taxon>
        <taxon>Bacillati</taxon>
        <taxon>Bacillota</taxon>
        <taxon>Bacilli</taxon>
        <taxon>Bacillales</taxon>
        <taxon>Paenibacillaceae</taxon>
        <taxon>Aneurinibacillus group</taxon>
        <taxon>Aneurinibacillus</taxon>
    </lineage>
</organism>
<dbReference type="Proteomes" id="UP000826616">
    <property type="component" value="Chromosome"/>
</dbReference>
<evidence type="ECO:0000256" key="1">
    <source>
        <dbReference type="SAM" id="Phobius"/>
    </source>
</evidence>
<feature type="transmembrane region" description="Helical" evidence="1">
    <location>
        <begin position="45"/>
        <end position="64"/>
    </location>
</feature>
<keyword evidence="1" id="KW-1133">Transmembrane helix</keyword>
<keyword evidence="1" id="KW-0812">Transmembrane</keyword>
<keyword evidence="3" id="KW-1185">Reference proteome</keyword>
<evidence type="ECO:0008006" key="4">
    <source>
        <dbReference type="Google" id="ProtNLM"/>
    </source>
</evidence>
<feature type="transmembrane region" description="Helical" evidence="1">
    <location>
        <begin position="219"/>
        <end position="247"/>
    </location>
</feature>
<feature type="transmembrane region" description="Helical" evidence="1">
    <location>
        <begin position="73"/>
        <end position="89"/>
    </location>
</feature>
<feature type="transmembrane region" description="Helical" evidence="1">
    <location>
        <begin position="166"/>
        <end position="184"/>
    </location>
</feature>
<protein>
    <recommendedName>
        <fullName evidence="4">UDP-N-acetylmuramyl pentapeptide phosphotransferase/UDP-N-acetylglucosamine-1-phosphate transferase</fullName>
    </recommendedName>
</protein>
<gene>
    <name evidence="2" type="ORF">K3F53_05885</name>
</gene>